<comment type="caution">
    <text evidence="1">The sequence shown here is derived from an EMBL/GenBank/DDBJ whole genome shotgun (WGS) entry which is preliminary data.</text>
</comment>
<protein>
    <submittedName>
        <fullName evidence="1">Uncharacterized protein</fullName>
    </submittedName>
</protein>
<evidence type="ECO:0000313" key="1">
    <source>
        <dbReference type="EMBL" id="MDE1465077.1"/>
    </source>
</evidence>
<dbReference type="Proteomes" id="UP001528823">
    <property type="component" value="Unassembled WGS sequence"/>
</dbReference>
<gene>
    <name evidence="1" type="ORF">ORQ98_24245</name>
</gene>
<dbReference type="EMBL" id="JAPMOU010000051">
    <property type="protein sequence ID" value="MDE1465077.1"/>
    <property type="molecule type" value="Genomic_DNA"/>
</dbReference>
<accession>A0ABT5UFJ1</accession>
<keyword evidence="2" id="KW-1185">Reference proteome</keyword>
<dbReference type="RefSeq" id="WP_274691388.1">
    <property type="nucleotide sequence ID" value="NZ_JAPMOU010000051.1"/>
</dbReference>
<proteinExistence type="predicted"/>
<evidence type="ECO:0000313" key="2">
    <source>
        <dbReference type="Proteomes" id="UP001528823"/>
    </source>
</evidence>
<name>A0ABT5UFJ1_9GAMM</name>
<sequence length="239" mass="27740">MAIDLPPTLTNLSMVDKAFGCHLVAAYENIGSYDSNLQSFFVRPSYHKIFRGELDSPLVFMKQLGKQGHFQQQNQTAAVTLPLIYYFRDISLASADPEHYGGIYQDILWLKDLETPYQLQVMYFDMTYRLVFVGHERNHPEQLALAWYFFINQKQHNHHKIPLHYQISDEKFTAEAYIREPETLLATDISLDPHQETRLFALEVQHTLLTPILVGNESQLIEPIQFNLRVIPFGSQPNI</sequence>
<reference evidence="1 2" key="1">
    <citation type="submission" date="2022-11" db="EMBL/GenBank/DDBJ databases">
        <title>Spartinivicinus poritis sp. nov., isolated from scleractinian coral Porites lutea.</title>
        <authorList>
            <person name="Zhang G."/>
            <person name="Cai L."/>
            <person name="Wei Q."/>
        </authorList>
    </citation>
    <scope>NUCLEOTIDE SEQUENCE [LARGE SCALE GENOMIC DNA]</scope>
    <source>
        <strain evidence="1 2">A2-2</strain>
    </source>
</reference>
<organism evidence="1 2">
    <name type="scientific">Spartinivicinus poritis</name>
    <dbReference type="NCBI Taxonomy" id="2994640"/>
    <lineage>
        <taxon>Bacteria</taxon>
        <taxon>Pseudomonadati</taxon>
        <taxon>Pseudomonadota</taxon>
        <taxon>Gammaproteobacteria</taxon>
        <taxon>Oceanospirillales</taxon>
        <taxon>Zooshikellaceae</taxon>
        <taxon>Spartinivicinus</taxon>
    </lineage>
</organism>